<dbReference type="InterPro" id="IPR013783">
    <property type="entry name" value="Ig-like_fold"/>
</dbReference>
<dbReference type="PANTHER" id="PTHR13043">
    <property type="entry name" value="EXOCYST COMPLEX COMPONENT SEC5"/>
    <property type="match status" value="1"/>
</dbReference>
<feature type="domain" description="IPT/TIG" evidence="9">
    <location>
        <begin position="8"/>
        <end position="90"/>
    </location>
</feature>
<dbReference type="Gene3D" id="2.60.40.10">
    <property type="entry name" value="Immunoglobulins"/>
    <property type="match status" value="1"/>
</dbReference>
<dbReference type="Proteomes" id="UP000005226">
    <property type="component" value="Chromosome 20"/>
</dbReference>
<dbReference type="GO" id="GO:0000145">
    <property type="term" value="C:exocyst"/>
    <property type="evidence" value="ECO:0007669"/>
    <property type="project" value="UniProtKB-UniRule"/>
</dbReference>
<organism evidence="10 11">
    <name type="scientific">Takifugu rubripes</name>
    <name type="common">Japanese pufferfish</name>
    <name type="synonym">Fugu rubripes</name>
    <dbReference type="NCBI Taxonomy" id="31033"/>
    <lineage>
        <taxon>Eukaryota</taxon>
        <taxon>Metazoa</taxon>
        <taxon>Chordata</taxon>
        <taxon>Craniata</taxon>
        <taxon>Vertebrata</taxon>
        <taxon>Euteleostomi</taxon>
        <taxon>Actinopterygii</taxon>
        <taxon>Neopterygii</taxon>
        <taxon>Teleostei</taxon>
        <taxon>Neoteleostei</taxon>
        <taxon>Acanthomorphata</taxon>
        <taxon>Eupercaria</taxon>
        <taxon>Tetraodontiformes</taxon>
        <taxon>Tetradontoidea</taxon>
        <taxon>Tetraodontidae</taxon>
        <taxon>Takifugu</taxon>
    </lineage>
</organism>
<dbReference type="Pfam" id="PF01833">
    <property type="entry name" value="TIG"/>
    <property type="match status" value="1"/>
</dbReference>
<keyword evidence="6 8" id="KW-0653">Protein transport</keyword>
<evidence type="ECO:0000313" key="11">
    <source>
        <dbReference type="Proteomes" id="UP000005226"/>
    </source>
</evidence>
<dbReference type="InterPro" id="IPR002909">
    <property type="entry name" value="IPT_dom"/>
</dbReference>
<keyword evidence="11" id="KW-1185">Reference proteome</keyword>
<dbReference type="GO" id="GO:0006887">
    <property type="term" value="P:exocytosis"/>
    <property type="evidence" value="ECO:0007669"/>
    <property type="project" value="UniProtKB-KW"/>
</dbReference>
<reference evidence="10 11" key="1">
    <citation type="journal article" date="2011" name="Genome Biol. Evol.">
        <title>Integration of the genetic map and genome assembly of fugu facilitates insights into distinct features of genome evolution in teleosts and mammals.</title>
        <authorList>
            <person name="Kai W."/>
            <person name="Kikuchi K."/>
            <person name="Tohari S."/>
            <person name="Chew A.K."/>
            <person name="Tay A."/>
            <person name="Fujiwara A."/>
            <person name="Hosoya S."/>
            <person name="Suetake H."/>
            <person name="Naruse K."/>
            <person name="Brenner S."/>
            <person name="Suzuki Y."/>
            <person name="Venkatesh B."/>
        </authorList>
    </citation>
    <scope>NUCLEOTIDE SEQUENCE [LARGE SCALE GENOMIC DNA]</scope>
</reference>
<dbReference type="GO" id="GO:0007399">
    <property type="term" value="P:nervous system development"/>
    <property type="evidence" value="ECO:0007669"/>
    <property type="project" value="UniProtKB-ARBA"/>
</dbReference>
<dbReference type="GO" id="GO:0015031">
    <property type="term" value="P:protein transport"/>
    <property type="evidence" value="ECO:0007669"/>
    <property type="project" value="UniProtKB-KW"/>
</dbReference>
<dbReference type="Ensembl" id="ENSTRUT00000085283.1">
    <property type="protein sequence ID" value="ENSTRUP00000062010.1"/>
    <property type="gene ID" value="ENSTRUG00000001810.3"/>
</dbReference>
<dbReference type="CDD" id="cd00603">
    <property type="entry name" value="IPT_PCSR"/>
    <property type="match status" value="1"/>
</dbReference>
<evidence type="ECO:0000256" key="8">
    <source>
        <dbReference type="RuleBase" id="RU365069"/>
    </source>
</evidence>
<evidence type="ECO:0000256" key="7">
    <source>
        <dbReference type="ARBA" id="ARBA00062534"/>
    </source>
</evidence>
<comment type="subunit">
    <text evidence="8">Component of the exocyst complex.</text>
</comment>
<evidence type="ECO:0000256" key="3">
    <source>
        <dbReference type="ARBA" id="ARBA00017526"/>
    </source>
</evidence>
<keyword evidence="5 8" id="KW-0268">Exocytosis</keyword>
<dbReference type="InterPro" id="IPR014756">
    <property type="entry name" value="Ig_E-set"/>
</dbReference>
<evidence type="ECO:0000259" key="9">
    <source>
        <dbReference type="Pfam" id="PF01833"/>
    </source>
</evidence>
<accession>A0A674MM24</accession>
<sequence>MSRARQPPLVTGISPKEGVAWTKVTIRGENLGMGPPDLIGLSICGHNCLLTAEWMSASKIVCRVGPAKDDKGEIIVTTKSGGLGTSTVSFRLLKPERIGILDQSAVWVDEMNYYDMRTNRNKGISPLSLRPSNPLGIELDKGKIPQKDMELIFPRMSGDFTSENFSATWYLIENHSESRTQSELFGQHCRVHVCRKALEHFNVGSIAATSCKFHYGVGFYTLSKSC</sequence>
<dbReference type="SUPFAM" id="SSF81296">
    <property type="entry name" value="E set domains"/>
    <property type="match status" value="1"/>
</dbReference>
<protein>
    <recommendedName>
        <fullName evidence="3 8">Exocyst complex component 2</fullName>
    </recommendedName>
</protein>
<reference evidence="10" key="2">
    <citation type="submission" date="2025-08" db="UniProtKB">
        <authorList>
            <consortium name="Ensembl"/>
        </authorList>
    </citation>
    <scope>IDENTIFICATION</scope>
</reference>
<reference evidence="10" key="3">
    <citation type="submission" date="2025-09" db="UniProtKB">
        <authorList>
            <consortium name="Ensembl"/>
        </authorList>
    </citation>
    <scope>IDENTIFICATION</scope>
</reference>
<dbReference type="AlphaFoldDB" id="A0A674MM24"/>
<dbReference type="GO" id="GO:0006893">
    <property type="term" value="P:Golgi to plasma membrane transport"/>
    <property type="evidence" value="ECO:0007669"/>
    <property type="project" value="UniProtKB-UniRule"/>
</dbReference>
<evidence type="ECO:0000256" key="1">
    <source>
        <dbReference type="ARBA" id="ARBA00002660"/>
    </source>
</evidence>
<gene>
    <name evidence="10" type="primary">exoc2</name>
</gene>
<dbReference type="FunFam" id="2.60.40.10:FF:000196">
    <property type="entry name" value="Exocyst complex component 2"/>
    <property type="match status" value="1"/>
</dbReference>
<evidence type="ECO:0000256" key="2">
    <source>
        <dbReference type="ARBA" id="ARBA00010578"/>
    </source>
</evidence>
<dbReference type="PANTHER" id="PTHR13043:SF1">
    <property type="entry name" value="EXOCYST COMPLEX COMPONENT 2"/>
    <property type="match status" value="1"/>
</dbReference>
<comment type="function">
    <text evidence="1 8">Component of the exocyst complex involved in the docking of exocytic vesicles with fusion sites on the plasma membrane.</text>
</comment>
<dbReference type="GeneTree" id="ENSGT00390000010872"/>
<name>A0A674MM24_TAKRU</name>
<evidence type="ECO:0000256" key="5">
    <source>
        <dbReference type="ARBA" id="ARBA00022483"/>
    </source>
</evidence>
<comment type="subunit">
    <text evidence="7">The exocyst complex is composed of EXOC1, EXOC2, EXOC3, EXOC4, EXOC5, EXOC6, EXOC7 and EXOC8. Interacts with EXOC3L1. Interacts with GNEFR/DELGEF; this interaction occurs only in the presence of magnesium or manganese and is stimulated by dCTP or GTP. Interacts with RALA and RALB. Interacts with ARL13B; regulates ARL13B localization to the cilium membrane.</text>
</comment>
<keyword evidence="4 8" id="KW-0813">Transport</keyword>
<comment type="similarity">
    <text evidence="2 8">Belongs to the SEC5 family.</text>
</comment>
<evidence type="ECO:0000256" key="6">
    <source>
        <dbReference type="ARBA" id="ARBA00022927"/>
    </source>
</evidence>
<dbReference type="InterPro" id="IPR029175">
    <property type="entry name" value="EXOC2/Sec5"/>
</dbReference>
<evidence type="ECO:0000256" key="4">
    <source>
        <dbReference type="ARBA" id="ARBA00022448"/>
    </source>
</evidence>
<proteinExistence type="inferred from homology"/>
<evidence type="ECO:0000313" key="10">
    <source>
        <dbReference type="Ensembl" id="ENSTRUP00000062010.1"/>
    </source>
</evidence>